<evidence type="ECO:0000256" key="1">
    <source>
        <dbReference type="ARBA" id="ARBA00006272"/>
    </source>
</evidence>
<evidence type="ECO:0000256" key="2">
    <source>
        <dbReference type="ARBA" id="ARBA00022438"/>
    </source>
</evidence>
<dbReference type="SUPFAM" id="SSF53187">
    <property type="entry name" value="Zn-dependent exopeptidases"/>
    <property type="match status" value="1"/>
</dbReference>
<keyword evidence="3" id="KW-0645">Protease</keyword>
<sequence length="168" mass="17950">MADKALIKALVEAWGPPGHEYMVRALIEGYVRDLADELRVDNAGNLICRMGSGGKKILIAAHMDEIGLVISALDKPGFARFTMTGGLILLSLIGNRVRFADGTIGTIGVEGSALLPTEMPTLRQLFIDYSMSGENGGSVRVGDSAALTREFAVRGDRLIAKSMDDRIG</sequence>
<reference evidence="6 7" key="1">
    <citation type="submission" date="2017-11" db="EMBL/GenBank/DDBJ databases">
        <title>Evolution of Phototrophy in the Chloroflexi Phylum Driven by Horizontal Gene Transfer.</title>
        <authorList>
            <person name="Ward L.M."/>
            <person name="Hemp J."/>
            <person name="Shih P.M."/>
            <person name="Mcglynn S.E."/>
            <person name="Fischer W."/>
        </authorList>
    </citation>
    <scope>NUCLEOTIDE SEQUENCE [LARGE SCALE GENOMIC DNA]</scope>
    <source>
        <strain evidence="6">JP3_13</strain>
    </source>
</reference>
<accession>A0A2M8PAR5</accession>
<dbReference type="InterPro" id="IPR008007">
    <property type="entry name" value="Peptidase_M42"/>
</dbReference>
<dbReference type="GO" id="GO:0004177">
    <property type="term" value="F:aminopeptidase activity"/>
    <property type="evidence" value="ECO:0007669"/>
    <property type="project" value="UniProtKB-KW"/>
</dbReference>
<dbReference type="Gene3D" id="3.40.630.10">
    <property type="entry name" value="Zn peptidases"/>
    <property type="match status" value="1"/>
</dbReference>
<evidence type="ECO:0000256" key="3">
    <source>
        <dbReference type="ARBA" id="ARBA00022670"/>
    </source>
</evidence>
<dbReference type="PANTHER" id="PTHR32481">
    <property type="entry name" value="AMINOPEPTIDASE"/>
    <property type="match status" value="1"/>
</dbReference>
<evidence type="ECO:0000256" key="4">
    <source>
        <dbReference type="ARBA" id="ARBA00022723"/>
    </source>
</evidence>
<dbReference type="PANTHER" id="PTHR32481:SF0">
    <property type="entry name" value="AMINOPEPTIDASE YPDE-RELATED"/>
    <property type="match status" value="1"/>
</dbReference>
<protein>
    <submittedName>
        <fullName evidence="6">Aminopeptidase</fullName>
    </submittedName>
</protein>
<dbReference type="InterPro" id="IPR023367">
    <property type="entry name" value="Peptidase_M42_dom2"/>
</dbReference>
<evidence type="ECO:0000313" key="7">
    <source>
        <dbReference type="Proteomes" id="UP000229681"/>
    </source>
</evidence>
<evidence type="ECO:0000256" key="5">
    <source>
        <dbReference type="ARBA" id="ARBA00022801"/>
    </source>
</evidence>
<proteinExistence type="inferred from homology"/>
<feature type="non-terminal residue" evidence="6">
    <location>
        <position position="168"/>
    </location>
</feature>
<comment type="caution">
    <text evidence="6">The sequence shown here is derived from an EMBL/GenBank/DDBJ whole genome shotgun (WGS) entry which is preliminary data.</text>
</comment>
<dbReference type="GO" id="GO:0046872">
    <property type="term" value="F:metal ion binding"/>
    <property type="evidence" value="ECO:0007669"/>
    <property type="project" value="UniProtKB-KW"/>
</dbReference>
<dbReference type="EMBL" id="PGTM01000314">
    <property type="protein sequence ID" value="PJF34644.1"/>
    <property type="molecule type" value="Genomic_DNA"/>
</dbReference>
<dbReference type="AlphaFoldDB" id="A0A2M8PAR5"/>
<dbReference type="GO" id="GO:0006508">
    <property type="term" value="P:proteolysis"/>
    <property type="evidence" value="ECO:0007669"/>
    <property type="project" value="UniProtKB-KW"/>
</dbReference>
<gene>
    <name evidence="6" type="ORF">CUN49_14605</name>
</gene>
<dbReference type="Gene3D" id="2.40.30.40">
    <property type="entry name" value="Peptidase M42, domain 2"/>
    <property type="match status" value="1"/>
</dbReference>
<organism evidence="6 7">
    <name type="scientific">Candidatus Thermofonsia Clade 1 bacterium</name>
    <dbReference type="NCBI Taxonomy" id="2364210"/>
    <lineage>
        <taxon>Bacteria</taxon>
        <taxon>Bacillati</taxon>
        <taxon>Chloroflexota</taxon>
        <taxon>Candidatus Thermofontia</taxon>
        <taxon>Candidatus Thermofonsia Clade 1</taxon>
    </lineage>
</organism>
<evidence type="ECO:0000313" key="6">
    <source>
        <dbReference type="EMBL" id="PJF34644.1"/>
    </source>
</evidence>
<keyword evidence="2 6" id="KW-0031">Aminopeptidase</keyword>
<name>A0A2M8PAR5_9CHLR</name>
<keyword evidence="4" id="KW-0479">Metal-binding</keyword>
<dbReference type="SUPFAM" id="SSF101821">
    <property type="entry name" value="Aminopeptidase/glucanase lid domain"/>
    <property type="match status" value="1"/>
</dbReference>
<dbReference type="InterPro" id="IPR051464">
    <property type="entry name" value="Peptidase_M42_aminopept"/>
</dbReference>
<keyword evidence="5" id="KW-0378">Hydrolase</keyword>
<dbReference type="Proteomes" id="UP000229681">
    <property type="component" value="Unassembled WGS sequence"/>
</dbReference>
<comment type="similarity">
    <text evidence="1">Belongs to the peptidase M42 family.</text>
</comment>
<dbReference type="Pfam" id="PF05343">
    <property type="entry name" value="Peptidase_M42"/>
    <property type="match status" value="1"/>
</dbReference>